<dbReference type="GO" id="GO:0003677">
    <property type="term" value="F:DNA binding"/>
    <property type="evidence" value="ECO:0007669"/>
    <property type="project" value="InterPro"/>
</dbReference>
<dbReference type="GO" id="GO:0016987">
    <property type="term" value="F:sigma factor activity"/>
    <property type="evidence" value="ECO:0007669"/>
    <property type="project" value="InterPro"/>
</dbReference>
<dbReference type="Gene3D" id="1.10.10.10">
    <property type="entry name" value="Winged helix-like DNA-binding domain superfamily/Winged helix DNA-binding domain"/>
    <property type="match status" value="1"/>
</dbReference>
<dbReference type="InterPro" id="IPR013249">
    <property type="entry name" value="RNA_pol_sigma70_r4_t2"/>
</dbReference>
<accession>A0A956M298</accession>
<feature type="compositionally biased region" description="Basic and acidic residues" evidence="1">
    <location>
        <begin position="84"/>
        <end position="98"/>
    </location>
</feature>
<proteinExistence type="predicted"/>
<gene>
    <name evidence="3" type="ORF">KC729_13005</name>
</gene>
<feature type="region of interest" description="Disordered" evidence="1">
    <location>
        <begin position="84"/>
        <end position="105"/>
    </location>
</feature>
<reference evidence="3" key="1">
    <citation type="submission" date="2020-04" db="EMBL/GenBank/DDBJ databases">
        <authorList>
            <person name="Zhang T."/>
        </authorList>
    </citation>
    <scope>NUCLEOTIDE SEQUENCE</scope>
    <source>
        <strain evidence="3">HKST-UBA01</strain>
    </source>
</reference>
<name>A0A956M298_UNCEI</name>
<feature type="domain" description="RNA polymerase sigma factor 70 region 4 type 2" evidence="2">
    <location>
        <begin position="34"/>
        <end position="82"/>
    </location>
</feature>
<organism evidence="3 4">
    <name type="scientific">Eiseniibacteriota bacterium</name>
    <dbReference type="NCBI Taxonomy" id="2212470"/>
    <lineage>
        <taxon>Bacteria</taxon>
        <taxon>Candidatus Eiseniibacteriota</taxon>
    </lineage>
</organism>
<dbReference type="Proteomes" id="UP000697710">
    <property type="component" value="Unassembled WGS sequence"/>
</dbReference>
<dbReference type="SUPFAM" id="SSF88659">
    <property type="entry name" value="Sigma3 and sigma4 domains of RNA polymerase sigma factors"/>
    <property type="match status" value="1"/>
</dbReference>
<dbReference type="GO" id="GO:0006352">
    <property type="term" value="P:DNA-templated transcription initiation"/>
    <property type="evidence" value="ECO:0007669"/>
    <property type="project" value="InterPro"/>
</dbReference>
<dbReference type="Pfam" id="PF08281">
    <property type="entry name" value="Sigma70_r4_2"/>
    <property type="match status" value="1"/>
</dbReference>
<dbReference type="AlphaFoldDB" id="A0A956M298"/>
<dbReference type="EMBL" id="JAGQHR010000427">
    <property type="protein sequence ID" value="MCA9728600.1"/>
    <property type="molecule type" value="Genomic_DNA"/>
</dbReference>
<evidence type="ECO:0000256" key="1">
    <source>
        <dbReference type="SAM" id="MobiDB-lite"/>
    </source>
</evidence>
<evidence type="ECO:0000259" key="2">
    <source>
        <dbReference type="Pfam" id="PF08281"/>
    </source>
</evidence>
<dbReference type="InterPro" id="IPR036388">
    <property type="entry name" value="WH-like_DNA-bd_sf"/>
</dbReference>
<dbReference type="InterPro" id="IPR013324">
    <property type="entry name" value="RNA_pol_sigma_r3/r4-like"/>
</dbReference>
<sequence length="105" mass="12105">MLPVETLFQDAKMPARDRRRVRSFLERMEDEATDALAQLIGKLPERQRIALALRFYEALRPEEIAVVLGTREDTVHELLRKATESVGEGMRRSAEKQAAKSARRR</sequence>
<evidence type="ECO:0000313" key="3">
    <source>
        <dbReference type="EMBL" id="MCA9728600.1"/>
    </source>
</evidence>
<comment type="caution">
    <text evidence="3">The sequence shown here is derived from an EMBL/GenBank/DDBJ whole genome shotgun (WGS) entry which is preliminary data.</text>
</comment>
<protein>
    <submittedName>
        <fullName evidence="3">Sigma-70 family RNA polymerase sigma factor</fullName>
    </submittedName>
</protein>
<reference evidence="3" key="2">
    <citation type="journal article" date="2021" name="Microbiome">
        <title>Successional dynamics and alternative stable states in a saline activated sludge microbial community over 9 years.</title>
        <authorList>
            <person name="Wang Y."/>
            <person name="Ye J."/>
            <person name="Ju F."/>
            <person name="Liu L."/>
            <person name="Boyd J.A."/>
            <person name="Deng Y."/>
            <person name="Parks D.H."/>
            <person name="Jiang X."/>
            <person name="Yin X."/>
            <person name="Woodcroft B.J."/>
            <person name="Tyson G.W."/>
            <person name="Hugenholtz P."/>
            <person name="Polz M.F."/>
            <person name="Zhang T."/>
        </authorList>
    </citation>
    <scope>NUCLEOTIDE SEQUENCE</scope>
    <source>
        <strain evidence="3">HKST-UBA01</strain>
    </source>
</reference>
<evidence type="ECO:0000313" key="4">
    <source>
        <dbReference type="Proteomes" id="UP000697710"/>
    </source>
</evidence>